<dbReference type="Gene3D" id="1.10.472.10">
    <property type="entry name" value="Cyclin-like"/>
    <property type="match status" value="1"/>
</dbReference>
<keyword evidence="3" id="KW-1185">Reference proteome</keyword>
<name>A0A078BEB2_STYLE</name>
<gene>
    <name evidence="2" type="primary">Contig16208.g17267</name>
    <name evidence="2" type="ORF">STYLEM_20632</name>
</gene>
<organism evidence="2 3">
    <name type="scientific">Stylonychia lemnae</name>
    <name type="common">Ciliate</name>
    <dbReference type="NCBI Taxonomy" id="5949"/>
    <lineage>
        <taxon>Eukaryota</taxon>
        <taxon>Sar</taxon>
        <taxon>Alveolata</taxon>
        <taxon>Ciliophora</taxon>
        <taxon>Intramacronucleata</taxon>
        <taxon>Spirotrichea</taxon>
        <taxon>Stichotrichia</taxon>
        <taxon>Sporadotrichida</taxon>
        <taxon>Oxytrichidae</taxon>
        <taxon>Stylonychinae</taxon>
        <taxon>Stylonychia</taxon>
    </lineage>
</organism>
<dbReference type="Proteomes" id="UP000039865">
    <property type="component" value="Unassembled WGS sequence"/>
</dbReference>
<dbReference type="SUPFAM" id="SSF47954">
    <property type="entry name" value="Cyclin-like"/>
    <property type="match status" value="1"/>
</dbReference>
<accession>A0A078BEB2</accession>
<dbReference type="InParanoid" id="A0A078BEB2"/>
<evidence type="ECO:0000313" key="2">
    <source>
        <dbReference type="EMBL" id="CDW91477.1"/>
    </source>
</evidence>
<dbReference type="EMBL" id="CCKQ01019466">
    <property type="protein sequence ID" value="CDW91477.1"/>
    <property type="molecule type" value="Genomic_DNA"/>
</dbReference>
<reference evidence="2 3" key="1">
    <citation type="submission" date="2014-06" db="EMBL/GenBank/DDBJ databases">
        <authorList>
            <person name="Swart Estienne"/>
        </authorList>
    </citation>
    <scope>NUCLEOTIDE SEQUENCE [LARGE SCALE GENOMIC DNA]</scope>
    <source>
        <strain evidence="2 3">130c</strain>
    </source>
</reference>
<evidence type="ECO:0000259" key="1">
    <source>
        <dbReference type="Pfam" id="PF00134"/>
    </source>
</evidence>
<dbReference type="AlphaFoldDB" id="A0A078BEB2"/>
<dbReference type="InterPro" id="IPR036915">
    <property type="entry name" value="Cyclin-like_sf"/>
</dbReference>
<dbReference type="OrthoDB" id="306099at2759"/>
<proteinExistence type="predicted"/>
<sequence length="320" mass="37525">MLLNNTEQLNQKFYVDFANPTIRDFIIPLNVGNEATQKQQSGFNMETKLHLAIILEDYQYNKGDKIQIYLGNVGSQLNALGESTLVENKTQNMKIIPLGIQQAQLVTENIYNNKNIDEGDKILKSPQIQKLLMSRKSYEQHKKCQIKLQFKSQKIDSYIQTKTKERNTECMIEQQITNQDRRGKLYKQMKSDREERLIDQKVVQQNAQLRQQYHLLVQAFDFHEISLHYRQKMVNWMLQVLRVLKVVSPKTFMLSVQIMDKYFIQNYELSNKISKEDLHLIGMTSIIISSKFEDVSPIDIDDLVVRAGHLKIQNIYALHQ</sequence>
<protein>
    <recommendedName>
        <fullName evidence="1">Cyclin N-terminal domain-containing protein</fullName>
    </recommendedName>
</protein>
<evidence type="ECO:0000313" key="3">
    <source>
        <dbReference type="Proteomes" id="UP000039865"/>
    </source>
</evidence>
<dbReference type="Pfam" id="PF00134">
    <property type="entry name" value="Cyclin_N"/>
    <property type="match status" value="1"/>
</dbReference>
<dbReference type="InterPro" id="IPR006671">
    <property type="entry name" value="Cyclin_N"/>
</dbReference>
<feature type="domain" description="Cyclin N-terminal" evidence="1">
    <location>
        <begin position="207"/>
        <end position="307"/>
    </location>
</feature>